<gene>
    <name evidence="1" type="ORF">C6Y53_06545</name>
</gene>
<proteinExistence type="predicted"/>
<sequence length="94" mass="10438">MNEGNKWIVEHDDGSVTVKFDDRPLMIDGTEVKSLLMREPTVNDQLIADKGTSSSPEGEIALIANLCEIAPETVRGITMRQYRRLQDALTGFMG</sequence>
<evidence type="ECO:0000313" key="2">
    <source>
        <dbReference type="Proteomes" id="UP000237655"/>
    </source>
</evidence>
<reference evidence="2" key="1">
    <citation type="submission" date="2018-03" db="EMBL/GenBank/DDBJ databases">
        <title>Genomic analysis of the strain SH-1 isolated from shrimp intestine.</title>
        <authorList>
            <person name="Kim Y.-S."/>
            <person name="Kim S.-E."/>
            <person name="Kim K.-H."/>
        </authorList>
    </citation>
    <scope>NUCLEOTIDE SEQUENCE [LARGE SCALE GENOMIC DNA]</scope>
    <source>
        <strain evidence="2">SH-1</strain>
    </source>
</reference>
<protein>
    <submittedName>
        <fullName evidence="1">Phage tail assembly protein</fullName>
    </submittedName>
</protein>
<keyword evidence="2" id="KW-1185">Reference proteome</keyword>
<evidence type="ECO:0000313" key="1">
    <source>
        <dbReference type="EMBL" id="AVO37402.1"/>
    </source>
</evidence>
<dbReference type="EMBL" id="CP027665">
    <property type="protein sequence ID" value="AVO37402.1"/>
    <property type="molecule type" value="Genomic_DNA"/>
</dbReference>
<dbReference type="Proteomes" id="UP000237655">
    <property type="component" value="Chromosome"/>
</dbReference>
<dbReference type="RefSeq" id="WP_106471713.1">
    <property type="nucleotide sequence ID" value="NZ_CP027665.1"/>
</dbReference>
<accession>A0A2S0MND0</accession>
<dbReference type="InterPro" id="IPR019289">
    <property type="entry name" value="Phage_tail_E/E"/>
</dbReference>
<dbReference type="AlphaFoldDB" id="A0A2S0MND0"/>
<organism evidence="1 2">
    <name type="scientific">Pukyongiella litopenaei</name>
    <dbReference type="NCBI Taxonomy" id="2605946"/>
    <lineage>
        <taxon>Bacteria</taxon>
        <taxon>Pseudomonadati</taxon>
        <taxon>Pseudomonadota</taxon>
        <taxon>Alphaproteobacteria</taxon>
        <taxon>Rhodobacterales</taxon>
        <taxon>Paracoccaceae</taxon>
        <taxon>Pukyongiella</taxon>
    </lineage>
</organism>
<dbReference type="Pfam" id="PF10109">
    <property type="entry name" value="Phage_TAC_7"/>
    <property type="match status" value="1"/>
</dbReference>
<dbReference type="KEGG" id="thas:C6Y53_06545"/>
<name>A0A2S0MND0_9RHOB</name>